<protein>
    <recommendedName>
        <fullName evidence="3">Protein FAR1-RELATED SEQUENCE</fullName>
    </recommendedName>
</protein>
<dbReference type="AlphaFoldDB" id="A0A9R1X503"/>
<accession>A0A9R1X503</accession>
<comment type="caution">
    <text evidence="1">The sequence shown here is derived from an EMBL/GenBank/DDBJ whole genome shotgun (WGS) entry which is preliminary data.</text>
</comment>
<evidence type="ECO:0008006" key="3">
    <source>
        <dbReference type="Google" id="ProtNLM"/>
    </source>
</evidence>
<sequence length="205" mass="24097">MYHNCHIQYKPNINLDYSQEMFIHNLSKQNIGASRAHRLYTGLQGRSDIRGGLGRKIPCSEDAGKEKNIPSFSFEFKVVQKKLNSIFWVDETAKYNYNAFGDVVSLDVTFRMNKVDGSSYSWLLRAFLKAFKKQPTLVLTDQDPTLNKITSQLATNSAFRKRFHSIIWNYELEPHEFEKACKSCLHEFNISNNKWMQQMYRLHRR</sequence>
<dbReference type="PANTHER" id="PTHR47718">
    <property type="entry name" value="OS01G0519700 PROTEIN"/>
    <property type="match status" value="1"/>
</dbReference>
<organism evidence="1 2">
    <name type="scientific">Lactuca sativa</name>
    <name type="common">Garden lettuce</name>
    <dbReference type="NCBI Taxonomy" id="4236"/>
    <lineage>
        <taxon>Eukaryota</taxon>
        <taxon>Viridiplantae</taxon>
        <taxon>Streptophyta</taxon>
        <taxon>Embryophyta</taxon>
        <taxon>Tracheophyta</taxon>
        <taxon>Spermatophyta</taxon>
        <taxon>Magnoliopsida</taxon>
        <taxon>eudicotyledons</taxon>
        <taxon>Gunneridae</taxon>
        <taxon>Pentapetalae</taxon>
        <taxon>asterids</taxon>
        <taxon>campanulids</taxon>
        <taxon>Asterales</taxon>
        <taxon>Asteraceae</taxon>
        <taxon>Cichorioideae</taxon>
        <taxon>Cichorieae</taxon>
        <taxon>Lactucinae</taxon>
        <taxon>Lactuca</taxon>
    </lineage>
</organism>
<proteinExistence type="predicted"/>
<keyword evidence="2" id="KW-1185">Reference proteome</keyword>
<dbReference type="PANTHER" id="PTHR47718:SF12">
    <property type="entry name" value="PROTEIN FAR1-RELATED SEQUENCE"/>
    <property type="match status" value="1"/>
</dbReference>
<reference evidence="1 2" key="1">
    <citation type="journal article" date="2017" name="Nat. Commun.">
        <title>Genome assembly with in vitro proximity ligation data and whole-genome triplication in lettuce.</title>
        <authorList>
            <person name="Reyes-Chin-Wo S."/>
            <person name="Wang Z."/>
            <person name="Yang X."/>
            <person name="Kozik A."/>
            <person name="Arikit S."/>
            <person name="Song C."/>
            <person name="Xia L."/>
            <person name="Froenicke L."/>
            <person name="Lavelle D.O."/>
            <person name="Truco M.J."/>
            <person name="Xia R."/>
            <person name="Zhu S."/>
            <person name="Xu C."/>
            <person name="Xu H."/>
            <person name="Xu X."/>
            <person name="Cox K."/>
            <person name="Korf I."/>
            <person name="Meyers B.C."/>
            <person name="Michelmore R.W."/>
        </authorList>
    </citation>
    <scope>NUCLEOTIDE SEQUENCE [LARGE SCALE GENOMIC DNA]</scope>
    <source>
        <strain evidence="2">cv. Salinas</strain>
        <tissue evidence="1">Seedlings</tissue>
    </source>
</reference>
<gene>
    <name evidence="1" type="ORF">LSAT_V11C600315660</name>
</gene>
<name>A0A9R1X503_LACSA</name>
<evidence type="ECO:0000313" key="1">
    <source>
        <dbReference type="EMBL" id="KAJ0199491.1"/>
    </source>
</evidence>
<evidence type="ECO:0000313" key="2">
    <source>
        <dbReference type="Proteomes" id="UP000235145"/>
    </source>
</evidence>
<dbReference type="EMBL" id="NBSK02000006">
    <property type="protein sequence ID" value="KAJ0199491.1"/>
    <property type="molecule type" value="Genomic_DNA"/>
</dbReference>
<dbReference type="Proteomes" id="UP000235145">
    <property type="component" value="Unassembled WGS sequence"/>
</dbReference>